<evidence type="ECO:0000256" key="5">
    <source>
        <dbReference type="ARBA" id="ARBA00023274"/>
    </source>
</evidence>
<dbReference type="Proteomes" id="UP000290218">
    <property type="component" value="Unassembled WGS sequence"/>
</dbReference>
<keyword evidence="2 7" id="KW-0699">rRNA-binding</keyword>
<protein>
    <recommendedName>
        <fullName evidence="6 7">Large ribosomal subunit protein uL4</fullName>
    </recommendedName>
</protein>
<dbReference type="Gene3D" id="3.40.1370.10">
    <property type="match status" value="1"/>
</dbReference>
<dbReference type="GO" id="GO:0006412">
    <property type="term" value="P:translation"/>
    <property type="evidence" value="ECO:0007669"/>
    <property type="project" value="UniProtKB-UniRule"/>
</dbReference>
<comment type="similarity">
    <text evidence="1 7">Belongs to the universal ribosomal protein uL4 family.</text>
</comment>
<keyword evidence="3 7" id="KW-0694">RNA-binding</keyword>
<dbReference type="EMBL" id="SDHX01000002">
    <property type="protein sequence ID" value="RXK53062.1"/>
    <property type="molecule type" value="Genomic_DNA"/>
</dbReference>
<evidence type="ECO:0000313" key="10">
    <source>
        <dbReference type="Proteomes" id="UP000290218"/>
    </source>
</evidence>
<name>A0A4Q1C3X4_9BACT</name>
<dbReference type="NCBIfam" id="TIGR03953">
    <property type="entry name" value="rplD_bact"/>
    <property type="match status" value="1"/>
</dbReference>
<dbReference type="GO" id="GO:1990904">
    <property type="term" value="C:ribonucleoprotein complex"/>
    <property type="evidence" value="ECO:0007669"/>
    <property type="project" value="UniProtKB-KW"/>
</dbReference>
<comment type="caution">
    <text evidence="9">The sequence shown here is derived from an EMBL/GenBank/DDBJ whole genome shotgun (WGS) entry which is preliminary data.</text>
</comment>
<evidence type="ECO:0000256" key="8">
    <source>
        <dbReference type="SAM" id="MobiDB-lite"/>
    </source>
</evidence>
<evidence type="ECO:0000256" key="4">
    <source>
        <dbReference type="ARBA" id="ARBA00022980"/>
    </source>
</evidence>
<dbReference type="InterPro" id="IPR013005">
    <property type="entry name" value="Ribosomal_uL4-like"/>
</dbReference>
<evidence type="ECO:0000256" key="2">
    <source>
        <dbReference type="ARBA" id="ARBA00022730"/>
    </source>
</evidence>
<dbReference type="PANTHER" id="PTHR10746:SF17">
    <property type="entry name" value="LARGE RIBOSOMAL SUBUNIT PROTEIN UL4C"/>
    <property type="match status" value="1"/>
</dbReference>
<organism evidence="9 10">
    <name type="scientific">Oleiharenicola lentus</name>
    <dbReference type="NCBI Taxonomy" id="2508720"/>
    <lineage>
        <taxon>Bacteria</taxon>
        <taxon>Pseudomonadati</taxon>
        <taxon>Verrucomicrobiota</taxon>
        <taxon>Opitutia</taxon>
        <taxon>Opitutales</taxon>
        <taxon>Opitutaceae</taxon>
        <taxon>Oleiharenicola</taxon>
    </lineage>
</organism>
<comment type="function">
    <text evidence="7">Forms part of the polypeptide exit tunnel.</text>
</comment>
<dbReference type="InterPro" id="IPR002136">
    <property type="entry name" value="Ribosomal_uL4"/>
</dbReference>
<feature type="region of interest" description="Disordered" evidence="8">
    <location>
        <begin position="50"/>
        <end position="79"/>
    </location>
</feature>
<evidence type="ECO:0000256" key="1">
    <source>
        <dbReference type="ARBA" id="ARBA00010528"/>
    </source>
</evidence>
<comment type="function">
    <text evidence="7">One of the primary rRNA binding proteins, this protein initially binds near the 5'-end of the 23S rRNA. It is important during the early stages of 50S assembly. It makes multiple contacts with different domains of the 23S rRNA in the assembled 50S subunit and ribosome.</text>
</comment>
<dbReference type="HAMAP" id="MF_01328_B">
    <property type="entry name" value="Ribosomal_uL4_B"/>
    <property type="match status" value="1"/>
</dbReference>
<gene>
    <name evidence="7" type="primary">rplD</name>
    <name evidence="9" type="ORF">ESB00_15225</name>
</gene>
<evidence type="ECO:0000256" key="7">
    <source>
        <dbReference type="HAMAP-Rule" id="MF_01328"/>
    </source>
</evidence>
<evidence type="ECO:0000256" key="6">
    <source>
        <dbReference type="ARBA" id="ARBA00035244"/>
    </source>
</evidence>
<comment type="subunit">
    <text evidence="7">Part of the 50S ribosomal subunit.</text>
</comment>
<sequence length="210" mass="22266">MKLTVFTSDASKSSEQDFNLPVFEGNKGVQAVKEVVVAHKANARLGTHSTKTRGEVRGGGKKPWNQKGTGRARAGSSRSPLWSGGGVVFGPKPRDYSKKINGKVKALAFSRALFDRATAGDVSVIESFVAKDAKSKGMNTVISRIAPKGKVLIVDAPFTAEANRAARNLARVTLQEAAKLNTLDLVQYGKIVVSSKALETIIARANGGQS</sequence>
<dbReference type="OrthoDB" id="9803201at2"/>
<proteinExistence type="inferred from homology"/>
<evidence type="ECO:0000256" key="3">
    <source>
        <dbReference type="ARBA" id="ARBA00022884"/>
    </source>
</evidence>
<reference evidence="9 10" key="1">
    <citation type="submission" date="2019-01" db="EMBL/GenBank/DDBJ databases">
        <title>Lacunisphaera sp. strain TWA-58.</title>
        <authorList>
            <person name="Chen W.-M."/>
        </authorList>
    </citation>
    <scope>NUCLEOTIDE SEQUENCE [LARGE SCALE GENOMIC DNA]</scope>
    <source>
        <strain evidence="9 10">TWA-58</strain>
    </source>
</reference>
<dbReference type="GO" id="GO:0003735">
    <property type="term" value="F:structural constituent of ribosome"/>
    <property type="evidence" value="ECO:0007669"/>
    <property type="project" value="InterPro"/>
</dbReference>
<dbReference type="InterPro" id="IPR023574">
    <property type="entry name" value="Ribosomal_uL4_dom_sf"/>
</dbReference>
<dbReference type="RefSeq" id="WP_129048651.1">
    <property type="nucleotide sequence ID" value="NZ_SDHX01000002.1"/>
</dbReference>
<keyword evidence="4 7" id="KW-0689">Ribosomal protein</keyword>
<accession>A0A4Q1C3X4</accession>
<dbReference type="SUPFAM" id="SSF52166">
    <property type="entry name" value="Ribosomal protein L4"/>
    <property type="match status" value="1"/>
</dbReference>
<dbReference type="AlphaFoldDB" id="A0A4Q1C3X4"/>
<evidence type="ECO:0000313" key="9">
    <source>
        <dbReference type="EMBL" id="RXK53062.1"/>
    </source>
</evidence>
<keyword evidence="10" id="KW-1185">Reference proteome</keyword>
<dbReference type="Pfam" id="PF00573">
    <property type="entry name" value="Ribosomal_L4"/>
    <property type="match status" value="1"/>
</dbReference>
<dbReference type="GO" id="GO:0005840">
    <property type="term" value="C:ribosome"/>
    <property type="evidence" value="ECO:0007669"/>
    <property type="project" value="UniProtKB-KW"/>
</dbReference>
<dbReference type="PANTHER" id="PTHR10746">
    <property type="entry name" value="50S RIBOSOMAL PROTEIN L4"/>
    <property type="match status" value="1"/>
</dbReference>
<dbReference type="GO" id="GO:0019843">
    <property type="term" value="F:rRNA binding"/>
    <property type="evidence" value="ECO:0007669"/>
    <property type="project" value="UniProtKB-UniRule"/>
</dbReference>
<keyword evidence="5 7" id="KW-0687">Ribonucleoprotein</keyword>